<keyword evidence="5" id="KW-0472">Membrane</keyword>
<protein>
    <submittedName>
        <fullName evidence="8">Chemotaxis protein</fullName>
    </submittedName>
</protein>
<dbReference type="InterPro" id="IPR024478">
    <property type="entry name" value="HlyB_4HB_MCP"/>
</dbReference>
<feature type="coiled-coil region" evidence="4">
    <location>
        <begin position="298"/>
        <end position="359"/>
    </location>
</feature>
<evidence type="ECO:0000313" key="8">
    <source>
        <dbReference type="EMBL" id="PHO08641.1"/>
    </source>
</evidence>
<keyword evidence="3" id="KW-0807">Transducer</keyword>
<dbReference type="Pfam" id="PF00015">
    <property type="entry name" value="MCPsignal"/>
    <property type="match status" value="1"/>
</dbReference>
<feature type="domain" description="HAMP" evidence="7">
    <location>
        <begin position="267"/>
        <end position="320"/>
    </location>
</feature>
<evidence type="ECO:0000256" key="4">
    <source>
        <dbReference type="SAM" id="Coils"/>
    </source>
</evidence>
<dbReference type="Gene3D" id="1.10.287.950">
    <property type="entry name" value="Methyl-accepting chemotaxis protein"/>
    <property type="match status" value="1"/>
</dbReference>
<evidence type="ECO:0000256" key="1">
    <source>
        <dbReference type="ARBA" id="ARBA00022500"/>
    </source>
</evidence>
<sequence>MINNLSISKKIYILIMVSITGFLILGFFSYYESKKINESIKTIYQDRVIALKQLKVISDQYAINVVDTMHQVKNGNITFEDCIKNLTTAQKTISLQWNNYINTKLTKEERKLADIVIINMKNGNTLLSKSLENCRIGNLEEISQTVIRDLYPTINPITENILNLINLQLDVAKSEYEKSKKNFEIMIYMSIFIILLITLLSFLISNRIRKDIVSKLILFSEGLKEFFSFLNYEKEKAEEIRIESKDEFGEMSRLINENVKEIEEGLRKDKRAVKEALEIVEDVNRGKLTNKIESMPSNPELKELRDNINKMLEGLQKRVGKDLNVIKEVLKSYSEYDFREKVENEYGEIERSINSLGEEISKLLKQSLTVGMQLEGSSKDLIGNVNVLNTSANEAASSLEETAAALEEITSTIVNSSENVAKMSESAQELSNSAKTGQNLARKTTKSMEEINEQVSSINEAITVIDQIAFQTNILSLNAAVEAATAGEAGKGFAVVAGEVRNLANRSAEAAKTIKEIVENATSKANEGQSISSEMIKGYDVLLENIENSTQMISEIAAASKEQESGITQINDAVTQLDQQTQKNASIATQTHKIATQTDSIAKEIVSDANSKEFIGKNEVKK</sequence>
<name>A0ABX4LLI2_9BACT</name>
<dbReference type="InterPro" id="IPR051310">
    <property type="entry name" value="MCP_chemotaxis"/>
</dbReference>
<keyword evidence="9" id="KW-1185">Reference proteome</keyword>
<comment type="caution">
    <text evidence="8">The sequence shown here is derived from an EMBL/GenBank/DDBJ whole genome shotgun (WGS) entry which is preliminary data.</text>
</comment>
<proteinExistence type="inferred from homology"/>
<accession>A0ABX4LLI2</accession>
<dbReference type="Proteomes" id="UP000221384">
    <property type="component" value="Unassembled WGS sequence"/>
</dbReference>
<dbReference type="EMBL" id="NWVW01000026">
    <property type="protein sequence ID" value="PHO08641.1"/>
    <property type="molecule type" value="Genomic_DNA"/>
</dbReference>
<dbReference type="PANTHER" id="PTHR43531:SF11">
    <property type="entry name" value="METHYL-ACCEPTING CHEMOTAXIS PROTEIN 3"/>
    <property type="match status" value="1"/>
</dbReference>
<evidence type="ECO:0000256" key="5">
    <source>
        <dbReference type="SAM" id="Phobius"/>
    </source>
</evidence>
<comment type="similarity">
    <text evidence="2">Belongs to the methyl-accepting chemotaxis (MCP) protein family.</text>
</comment>
<evidence type="ECO:0000313" key="9">
    <source>
        <dbReference type="Proteomes" id="UP000221384"/>
    </source>
</evidence>
<dbReference type="CDD" id="cd11386">
    <property type="entry name" value="MCP_signal"/>
    <property type="match status" value="1"/>
</dbReference>
<keyword evidence="4" id="KW-0175">Coiled coil</keyword>
<evidence type="ECO:0000256" key="3">
    <source>
        <dbReference type="PROSITE-ProRule" id="PRU00284"/>
    </source>
</evidence>
<gene>
    <name evidence="8" type="ORF">CPG37_13420</name>
</gene>
<feature type="transmembrane region" description="Helical" evidence="5">
    <location>
        <begin position="185"/>
        <end position="204"/>
    </location>
</feature>
<reference evidence="8 9" key="1">
    <citation type="submission" date="2017-09" db="EMBL/GenBank/DDBJ databases">
        <authorList>
            <person name="Perez-Cataluna A."/>
            <person name="Figueras M.J."/>
            <person name="Salas-Masso N."/>
        </authorList>
    </citation>
    <scope>NUCLEOTIDE SEQUENCE [LARGE SCALE GENOMIC DNA]</scope>
    <source>
        <strain evidence="8 9">F138-33</strain>
    </source>
</reference>
<dbReference type="PROSITE" id="PS50885">
    <property type="entry name" value="HAMP"/>
    <property type="match status" value="1"/>
</dbReference>
<dbReference type="PROSITE" id="PS50111">
    <property type="entry name" value="CHEMOTAXIS_TRANSDUC_2"/>
    <property type="match status" value="1"/>
</dbReference>
<evidence type="ECO:0000259" key="7">
    <source>
        <dbReference type="PROSITE" id="PS50885"/>
    </source>
</evidence>
<keyword evidence="5" id="KW-0812">Transmembrane</keyword>
<feature type="transmembrane region" description="Helical" evidence="5">
    <location>
        <begin position="12"/>
        <end position="31"/>
    </location>
</feature>
<dbReference type="InterPro" id="IPR003660">
    <property type="entry name" value="HAMP_dom"/>
</dbReference>
<evidence type="ECO:0000259" key="6">
    <source>
        <dbReference type="PROSITE" id="PS50111"/>
    </source>
</evidence>
<organism evidence="8 9">
    <name type="scientific">Malaciobacter canalis</name>
    <dbReference type="NCBI Taxonomy" id="1912871"/>
    <lineage>
        <taxon>Bacteria</taxon>
        <taxon>Pseudomonadati</taxon>
        <taxon>Campylobacterota</taxon>
        <taxon>Epsilonproteobacteria</taxon>
        <taxon>Campylobacterales</taxon>
        <taxon>Arcobacteraceae</taxon>
        <taxon>Malaciobacter</taxon>
    </lineage>
</organism>
<dbReference type="RefSeq" id="WP_099335383.1">
    <property type="nucleotide sequence ID" value="NZ_CP042812.1"/>
</dbReference>
<dbReference type="SUPFAM" id="SSF58104">
    <property type="entry name" value="Methyl-accepting chemotaxis protein (MCP) signaling domain"/>
    <property type="match status" value="1"/>
</dbReference>
<dbReference type="Pfam" id="PF12729">
    <property type="entry name" value="4HB_MCP_1"/>
    <property type="match status" value="1"/>
</dbReference>
<keyword evidence="1" id="KW-0145">Chemotaxis</keyword>
<dbReference type="PANTHER" id="PTHR43531">
    <property type="entry name" value="PROTEIN ICFG"/>
    <property type="match status" value="1"/>
</dbReference>
<feature type="domain" description="Methyl-accepting transducer" evidence="6">
    <location>
        <begin position="370"/>
        <end position="599"/>
    </location>
</feature>
<evidence type="ECO:0000256" key="2">
    <source>
        <dbReference type="ARBA" id="ARBA00029447"/>
    </source>
</evidence>
<dbReference type="SMART" id="SM00283">
    <property type="entry name" value="MA"/>
    <property type="match status" value="1"/>
</dbReference>
<dbReference type="InterPro" id="IPR004089">
    <property type="entry name" value="MCPsignal_dom"/>
</dbReference>
<keyword evidence="5" id="KW-1133">Transmembrane helix</keyword>